<dbReference type="Gene3D" id="3.40.50.300">
    <property type="entry name" value="P-loop containing nucleotide triphosphate hydrolases"/>
    <property type="match status" value="1"/>
</dbReference>
<accession>S0KHV9</accession>
<dbReference type="SMART" id="SM00382">
    <property type="entry name" value="AAA"/>
    <property type="match status" value="1"/>
</dbReference>
<dbReference type="RefSeq" id="WP_016182609.1">
    <property type="nucleotide sequence ID" value="NZ_JXKI01000020.1"/>
</dbReference>
<evidence type="ECO:0000256" key="1">
    <source>
        <dbReference type="ARBA" id="ARBA00005417"/>
    </source>
</evidence>
<keyword evidence="7" id="KW-1185">Reference proteome</keyword>
<evidence type="ECO:0000313" key="7">
    <source>
        <dbReference type="Proteomes" id="UP000014113"/>
    </source>
</evidence>
<dbReference type="OrthoDB" id="9804819at2"/>
<dbReference type="EMBL" id="ASWJ01000004">
    <property type="protein sequence ID" value="EOW84547.1"/>
    <property type="molecule type" value="Genomic_DNA"/>
</dbReference>
<dbReference type="InterPro" id="IPR027417">
    <property type="entry name" value="P-loop_NTPase"/>
</dbReference>
<keyword evidence="3" id="KW-0547">Nucleotide-binding</keyword>
<reference evidence="6 7" key="1">
    <citation type="submission" date="2013-03" db="EMBL/GenBank/DDBJ databases">
        <title>The Genome Sequence of Enterococcus columbae ATCC_51263 (PacBio/Illumina hybrid assembly).</title>
        <authorList>
            <consortium name="The Broad Institute Genomics Platform"/>
            <consortium name="The Broad Institute Genome Sequencing Center for Infectious Disease"/>
            <person name="Earl A."/>
            <person name="Russ C."/>
            <person name="Gilmore M."/>
            <person name="Surin D."/>
            <person name="Walker B."/>
            <person name="Young S."/>
            <person name="Zeng Q."/>
            <person name="Gargeya S."/>
            <person name="Fitzgerald M."/>
            <person name="Haas B."/>
            <person name="Abouelleil A."/>
            <person name="Allen A.W."/>
            <person name="Alvarado L."/>
            <person name="Arachchi H.M."/>
            <person name="Berlin A.M."/>
            <person name="Chapman S.B."/>
            <person name="Gainer-Dewar J."/>
            <person name="Goldberg J."/>
            <person name="Griggs A."/>
            <person name="Gujja S."/>
            <person name="Hansen M."/>
            <person name="Howarth C."/>
            <person name="Imamovic A."/>
            <person name="Ireland A."/>
            <person name="Larimer J."/>
            <person name="McCowan C."/>
            <person name="Murphy C."/>
            <person name="Pearson M."/>
            <person name="Poon T.W."/>
            <person name="Priest M."/>
            <person name="Roberts A."/>
            <person name="Saif S."/>
            <person name="Shea T."/>
            <person name="Sisk P."/>
            <person name="Sykes S."/>
            <person name="Wortman J."/>
            <person name="Nusbaum C."/>
            <person name="Birren B."/>
        </authorList>
    </citation>
    <scope>NUCLEOTIDE SEQUENCE [LARGE SCALE GENOMIC DNA]</scope>
    <source>
        <strain evidence="6 7">ATCC 51263</strain>
    </source>
</reference>
<dbReference type="InterPro" id="IPR003593">
    <property type="entry name" value="AAA+_ATPase"/>
</dbReference>
<dbReference type="Pfam" id="PF00005">
    <property type="entry name" value="ABC_tran"/>
    <property type="match status" value="1"/>
</dbReference>
<proteinExistence type="inferred from homology"/>
<comment type="similarity">
    <text evidence="1">Belongs to the ABC transporter superfamily.</text>
</comment>
<dbReference type="Proteomes" id="UP000014113">
    <property type="component" value="Unassembled WGS sequence"/>
</dbReference>
<comment type="caution">
    <text evidence="6">The sequence shown here is derived from an EMBL/GenBank/DDBJ whole genome shotgun (WGS) entry which is preliminary data.</text>
</comment>
<dbReference type="PROSITE" id="PS50893">
    <property type="entry name" value="ABC_TRANSPORTER_2"/>
    <property type="match status" value="1"/>
</dbReference>
<name>S0KHV9_9ENTE</name>
<protein>
    <recommendedName>
        <fullName evidence="5">ABC transporter domain-containing protein</fullName>
    </recommendedName>
</protein>
<sequence>MDRQIVVELKNVTKTINHKKIVENLNFQIHSGEIFGFLGPNGAGKTTTIRMMVGLTRISEGDIFINGFSIKSDFNKAISNVGAIVENPDLYKYMTGYQNLKHFARMVQGVGKKEIIETAELLGIGNWIKNPVRTYSLGMRQRLGLAQALLHHPSLVILDEPTNGLDPEGIHELRNTLKYLAHEKGVAILVSSHLLSEMQLMCDKVGVIQHGKLITVQNIEDFMRAGKCVSSIMVDPSQIDMAYHIILQMGKNIISKDMSGKLLAEIEQKDIPEVNHKLMESGIRVYEVQTQQETLEERFLEVMEENK</sequence>
<evidence type="ECO:0000313" key="6">
    <source>
        <dbReference type="EMBL" id="EOW84547.1"/>
    </source>
</evidence>
<dbReference type="SUPFAM" id="SSF52540">
    <property type="entry name" value="P-loop containing nucleoside triphosphate hydrolases"/>
    <property type="match status" value="1"/>
</dbReference>
<dbReference type="GO" id="GO:0016887">
    <property type="term" value="F:ATP hydrolysis activity"/>
    <property type="evidence" value="ECO:0007669"/>
    <property type="project" value="InterPro"/>
</dbReference>
<keyword evidence="4" id="KW-0067">ATP-binding</keyword>
<dbReference type="PATRIC" id="fig|1121865.3.peg.437"/>
<feature type="domain" description="ABC transporter" evidence="5">
    <location>
        <begin position="7"/>
        <end position="235"/>
    </location>
</feature>
<dbReference type="InterPro" id="IPR017871">
    <property type="entry name" value="ABC_transporter-like_CS"/>
</dbReference>
<dbReference type="PROSITE" id="PS00211">
    <property type="entry name" value="ABC_TRANSPORTER_1"/>
    <property type="match status" value="1"/>
</dbReference>
<dbReference type="GO" id="GO:0005524">
    <property type="term" value="F:ATP binding"/>
    <property type="evidence" value="ECO:0007669"/>
    <property type="project" value="UniProtKB-KW"/>
</dbReference>
<organism evidence="6 7">
    <name type="scientific">Enterococcus columbae DSM 7374 = ATCC 51263</name>
    <dbReference type="NCBI Taxonomy" id="1121865"/>
    <lineage>
        <taxon>Bacteria</taxon>
        <taxon>Bacillati</taxon>
        <taxon>Bacillota</taxon>
        <taxon>Bacilli</taxon>
        <taxon>Lactobacillales</taxon>
        <taxon>Enterococcaceae</taxon>
        <taxon>Enterococcus</taxon>
    </lineage>
</organism>
<dbReference type="PANTHER" id="PTHR43335:SF4">
    <property type="entry name" value="ABC TRANSPORTER, ATP-BINDING PROTEIN"/>
    <property type="match status" value="1"/>
</dbReference>
<evidence type="ECO:0000256" key="3">
    <source>
        <dbReference type="ARBA" id="ARBA00022741"/>
    </source>
</evidence>
<evidence type="ECO:0000259" key="5">
    <source>
        <dbReference type="PROSITE" id="PS50893"/>
    </source>
</evidence>
<dbReference type="STRING" id="1121865.OMW_00445"/>
<dbReference type="PANTHER" id="PTHR43335">
    <property type="entry name" value="ABC TRANSPORTER, ATP-BINDING PROTEIN"/>
    <property type="match status" value="1"/>
</dbReference>
<dbReference type="AlphaFoldDB" id="S0KHV9"/>
<gene>
    <name evidence="6" type="ORF">I568_01043</name>
</gene>
<evidence type="ECO:0000256" key="2">
    <source>
        <dbReference type="ARBA" id="ARBA00022448"/>
    </source>
</evidence>
<keyword evidence="2" id="KW-0813">Transport</keyword>
<evidence type="ECO:0000256" key="4">
    <source>
        <dbReference type="ARBA" id="ARBA00022840"/>
    </source>
</evidence>
<dbReference type="eggNOG" id="COG1131">
    <property type="taxonomic scope" value="Bacteria"/>
</dbReference>
<dbReference type="InterPro" id="IPR003439">
    <property type="entry name" value="ABC_transporter-like_ATP-bd"/>
</dbReference>